<reference evidence="3" key="1">
    <citation type="submission" date="2022-11" db="UniProtKB">
        <authorList>
            <consortium name="WormBaseParasite"/>
        </authorList>
    </citation>
    <scope>IDENTIFICATION</scope>
</reference>
<dbReference type="WBParaSite" id="PSU_v2.g18698.t1">
    <property type="protein sequence ID" value="PSU_v2.g18698.t1"/>
    <property type="gene ID" value="PSU_v2.g18698"/>
</dbReference>
<sequence>MSDLNINRYDSKYQCVWDFLHAKDGAILISGLTLLGCLLSVIGFFYQDYTSFGAYFFIVYTVIETLAFSGVLAGIYYTEPFWLLLCREWLQIKMIFHSYGIFRILVKYAIPYVLDLKDKTAVIDKRLSFYLTLLLLNIFIFDVIYKCYKYVTEQDAVASDKEILPESDLDKISLA</sequence>
<feature type="transmembrane region" description="Helical" evidence="1">
    <location>
        <begin position="53"/>
        <end position="77"/>
    </location>
</feature>
<evidence type="ECO:0000256" key="1">
    <source>
        <dbReference type="SAM" id="Phobius"/>
    </source>
</evidence>
<name>A0A914YH96_9BILA</name>
<organism evidence="2 3">
    <name type="scientific">Panagrolaimus superbus</name>
    <dbReference type="NCBI Taxonomy" id="310955"/>
    <lineage>
        <taxon>Eukaryota</taxon>
        <taxon>Metazoa</taxon>
        <taxon>Ecdysozoa</taxon>
        <taxon>Nematoda</taxon>
        <taxon>Chromadorea</taxon>
        <taxon>Rhabditida</taxon>
        <taxon>Tylenchina</taxon>
        <taxon>Panagrolaimomorpha</taxon>
        <taxon>Panagrolaimoidea</taxon>
        <taxon>Panagrolaimidae</taxon>
        <taxon>Panagrolaimus</taxon>
    </lineage>
</organism>
<feature type="transmembrane region" description="Helical" evidence="1">
    <location>
        <begin position="127"/>
        <end position="145"/>
    </location>
</feature>
<feature type="transmembrane region" description="Helical" evidence="1">
    <location>
        <begin position="89"/>
        <end position="106"/>
    </location>
</feature>
<keyword evidence="1" id="KW-0472">Membrane</keyword>
<protein>
    <submittedName>
        <fullName evidence="3">Uncharacterized protein</fullName>
    </submittedName>
</protein>
<evidence type="ECO:0000313" key="2">
    <source>
        <dbReference type="Proteomes" id="UP000887577"/>
    </source>
</evidence>
<proteinExistence type="predicted"/>
<dbReference type="AlphaFoldDB" id="A0A914YH96"/>
<dbReference type="Proteomes" id="UP000887577">
    <property type="component" value="Unplaced"/>
</dbReference>
<keyword evidence="2" id="KW-1185">Reference proteome</keyword>
<evidence type="ECO:0000313" key="3">
    <source>
        <dbReference type="WBParaSite" id="PSU_v2.g18698.t1"/>
    </source>
</evidence>
<accession>A0A914YH96</accession>
<keyword evidence="1" id="KW-0812">Transmembrane</keyword>
<keyword evidence="1" id="KW-1133">Transmembrane helix</keyword>
<feature type="transmembrane region" description="Helical" evidence="1">
    <location>
        <begin position="26"/>
        <end position="46"/>
    </location>
</feature>